<keyword evidence="1" id="KW-0732">Signal</keyword>
<name>H1XZG1_9SPHI</name>
<evidence type="ECO:0000256" key="1">
    <source>
        <dbReference type="SAM" id="SignalP"/>
    </source>
</evidence>
<dbReference type="STRING" id="714943.Mucpa_2490"/>
<feature type="signal peptide" evidence="1">
    <location>
        <begin position="1"/>
        <end position="20"/>
    </location>
</feature>
<dbReference type="AlphaFoldDB" id="H1XZG1"/>
<dbReference type="EMBL" id="CM001403">
    <property type="protein sequence ID" value="EHQ26605.1"/>
    <property type="molecule type" value="Genomic_DNA"/>
</dbReference>
<feature type="chain" id="PRO_5003558090" description="Protein SirB1 N-terminal domain-containing protein" evidence="1">
    <location>
        <begin position="21"/>
        <end position="334"/>
    </location>
</feature>
<dbReference type="eggNOG" id="ENOG502ZS3U">
    <property type="taxonomic scope" value="Bacteria"/>
</dbReference>
<evidence type="ECO:0008006" key="4">
    <source>
        <dbReference type="Google" id="ProtNLM"/>
    </source>
</evidence>
<proteinExistence type="predicted"/>
<dbReference type="Proteomes" id="UP000002774">
    <property type="component" value="Chromosome"/>
</dbReference>
<reference evidence="2" key="1">
    <citation type="submission" date="2011-09" db="EMBL/GenBank/DDBJ databases">
        <title>The permanent draft genome of Mucilaginibacter paludis DSM 18603.</title>
        <authorList>
            <consortium name="US DOE Joint Genome Institute (JGI-PGF)"/>
            <person name="Lucas S."/>
            <person name="Han J."/>
            <person name="Lapidus A."/>
            <person name="Bruce D."/>
            <person name="Goodwin L."/>
            <person name="Pitluck S."/>
            <person name="Peters L."/>
            <person name="Kyrpides N."/>
            <person name="Mavromatis K."/>
            <person name="Ivanova N."/>
            <person name="Mikhailova N."/>
            <person name="Held B."/>
            <person name="Detter J.C."/>
            <person name="Tapia R."/>
            <person name="Han C."/>
            <person name="Land M."/>
            <person name="Hauser L."/>
            <person name="Markowitz V."/>
            <person name="Cheng J.-F."/>
            <person name="Hugenholtz P."/>
            <person name="Woyke T."/>
            <person name="Wu D."/>
            <person name="Tindall B."/>
            <person name="Brambilla E."/>
            <person name="Klenk H.-P."/>
            <person name="Eisen J.A."/>
        </authorList>
    </citation>
    <scope>NUCLEOTIDE SEQUENCE [LARGE SCALE GENOMIC DNA]</scope>
    <source>
        <strain evidence="2">DSM 18603</strain>
    </source>
</reference>
<organism evidence="2 3">
    <name type="scientific">Mucilaginibacter paludis DSM 18603</name>
    <dbReference type="NCBI Taxonomy" id="714943"/>
    <lineage>
        <taxon>Bacteria</taxon>
        <taxon>Pseudomonadati</taxon>
        <taxon>Bacteroidota</taxon>
        <taxon>Sphingobacteriia</taxon>
        <taxon>Sphingobacteriales</taxon>
        <taxon>Sphingobacteriaceae</taxon>
        <taxon>Mucilaginibacter</taxon>
    </lineage>
</organism>
<protein>
    <recommendedName>
        <fullName evidence="4">Protein SirB1 N-terminal domain-containing protein</fullName>
    </recommendedName>
</protein>
<dbReference type="HOGENOM" id="CLU_050008_0_0_10"/>
<keyword evidence="3" id="KW-1185">Reference proteome</keyword>
<sequence>MKICKLLIPLITLFSLSAYSQDGKQYFIDAYREQLAMIQGEKPIDFKRAVFLTENSYYKGKLNYQAYCTDISNIGTKLKLMIKLKGIEKYKTAGNWAAFAYMTDSSSVNNFKPYRYDFDDFMGDKDWTKQFITKLIKTHTGNCHSLPFLYKILCEQIGAKASLALGPNHVYIKHIDENGQWTNLELTSGSITRDQWIIKSMDIPIEAIKSGAYMAPLSEKECIAFTMFDLAETYNFQYGTDKFVLDIVNTAIRNFPTCIPLYCLKLDCCRELVESENKKPSPNKDYIAANVASYKETQAKVDGLGYKSETPESYKAFLQGMENEKKKRGLIKSN</sequence>
<dbReference type="OrthoDB" id="1041391at2"/>
<gene>
    <name evidence="2" type="ORF">Mucpa_2490</name>
</gene>
<dbReference type="RefSeq" id="WP_008506713.1">
    <property type="nucleotide sequence ID" value="NZ_CM001403.1"/>
</dbReference>
<evidence type="ECO:0000313" key="3">
    <source>
        <dbReference type="Proteomes" id="UP000002774"/>
    </source>
</evidence>
<accession>H1XZG1</accession>
<evidence type="ECO:0000313" key="2">
    <source>
        <dbReference type="EMBL" id="EHQ26605.1"/>
    </source>
</evidence>